<dbReference type="Pfam" id="PF05223">
    <property type="entry name" value="MecA_N"/>
    <property type="match status" value="1"/>
</dbReference>
<dbReference type="Proteomes" id="UP000588112">
    <property type="component" value="Unassembled WGS sequence"/>
</dbReference>
<dbReference type="Pfam" id="PF03717">
    <property type="entry name" value="PBP_dimer"/>
    <property type="match status" value="1"/>
</dbReference>
<dbReference type="InterPro" id="IPR032710">
    <property type="entry name" value="NTF2-like_dom_sf"/>
</dbReference>
<evidence type="ECO:0000259" key="5">
    <source>
        <dbReference type="Pfam" id="PF03717"/>
    </source>
</evidence>
<dbReference type="AlphaFoldDB" id="A0A7W8ZC84"/>
<evidence type="ECO:0000256" key="2">
    <source>
        <dbReference type="ARBA" id="ARBA00007171"/>
    </source>
</evidence>
<dbReference type="InterPro" id="IPR050515">
    <property type="entry name" value="Beta-lactam/transpept"/>
</dbReference>
<feature type="domain" description="NTF2-like N-terminal transpeptidase" evidence="6">
    <location>
        <begin position="34"/>
        <end position="142"/>
    </location>
</feature>
<sequence length="544" mass="56001">MRRGRIIAITSVAAVVVAGAAAGGAYYVLHTRGSAQETARHFAAAWERGDLAAMKADLAAPVSGFEARYAEVAKNLGVSRTGVRVGRVAPSGDDRATAAYTATLALKDAGRWTYTGALDLVVKDRRWKVAWTPAAVHPALTAATHLDLKTTWPERAAIEDSSGARVDGPDAGGSVQQLVGYLDKATAKDVAKLGAPYRPGDAIGRSGLQQTFQDQLAGTPATQVVVTDGAKKALRTLTTIEGSPGRPVRTSLDPRVQRAAVAAVRDLPKPASLVAIRPSSGEILAVVNNRGGFNRALDGRYPPGSTFKTVTAAGLIAAGVTPRQKVTCPKKVNVGGLEIRNSDHEAFGSLSFLDSYAHSCNTTFAPLAARHLGEGGLERIAGRLGFNQPLNIGVPAARGSMPAPTGLADLAAESFGQGRITASPLVMATVAAAVADGSWRPPTLVPALPQKAAPQPLPPGVAGRLRDMMAAVVTKGTAKRAGLPAGTVGKTGTAEFGTGPKLDSHAWFIGFRGEVAFAVVVEAGGMGGEVAAPVAARFLRGLGH</sequence>
<feature type="domain" description="Penicillin-binding protein transpeptidase" evidence="4">
    <location>
        <begin position="272"/>
        <end position="539"/>
    </location>
</feature>
<keyword evidence="3" id="KW-0472">Membrane</keyword>
<name>A0A7W8ZC84_9ACTN</name>
<dbReference type="PANTHER" id="PTHR30627">
    <property type="entry name" value="PEPTIDOGLYCAN D,D-TRANSPEPTIDASE"/>
    <property type="match status" value="1"/>
</dbReference>
<dbReference type="InterPro" id="IPR005311">
    <property type="entry name" value="PBP_dimer"/>
</dbReference>
<dbReference type="GO" id="GO:0008658">
    <property type="term" value="F:penicillin binding"/>
    <property type="evidence" value="ECO:0007669"/>
    <property type="project" value="InterPro"/>
</dbReference>
<organism evidence="7 8">
    <name type="scientific">Sphaerisporangium krabiense</name>
    <dbReference type="NCBI Taxonomy" id="763782"/>
    <lineage>
        <taxon>Bacteria</taxon>
        <taxon>Bacillati</taxon>
        <taxon>Actinomycetota</taxon>
        <taxon>Actinomycetes</taxon>
        <taxon>Streptosporangiales</taxon>
        <taxon>Streptosporangiaceae</taxon>
        <taxon>Sphaerisporangium</taxon>
    </lineage>
</organism>
<gene>
    <name evidence="7" type="ORF">BJ981_007150</name>
</gene>
<keyword evidence="8" id="KW-1185">Reference proteome</keyword>
<evidence type="ECO:0000256" key="1">
    <source>
        <dbReference type="ARBA" id="ARBA00004370"/>
    </source>
</evidence>
<dbReference type="Gene3D" id="3.90.1310.10">
    <property type="entry name" value="Penicillin-binding protein 2a (Domain 2)"/>
    <property type="match status" value="1"/>
</dbReference>
<reference evidence="7 8" key="1">
    <citation type="submission" date="2020-08" db="EMBL/GenBank/DDBJ databases">
        <title>Sequencing the genomes of 1000 actinobacteria strains.</title>
        <authorList>
            <person name="Klenk H.-P."/>
        </authorList>
    </citation>
    <scope>NUCLEOTIDE SEQUENCE [LARGE SCALE GENOMIC DNA]</scope>
    <source>
        <strain evidence="7 8">DSM 45790</strain>
    </source>
</reference>
<evidence type="ECO:0000256" key="3">
    <source>
        <dbReference type="ARBA" id="ARBA00023136"/>
    </source>
</evidence>
<dbReference type="GO" id="GO:0071555">
    <property type="term" value="P:cell wall organization"/>
    <property type="evidence" value="ECO:0007669"/>
    <property type="project" value="TreeGrafter"/>
</dbReference>
<evidence type="ECO:0000259" key="6">
    <source>
        <dbReference type="Pfam" id="PF05223"/>
    </source>
</evidence>
<dbReference type="InterPro" id="IPR007887">
    <property type="entry name" value="MecA_N"/>
</dbReference>
<dbReference type="Pfam" id="PF00905">
    <property type="entry name" value="Transpeptidase"/>
    <property type="match status" value="1"/>
</dbReference>
<evidence type="ECO:0000259" key="4">
    <source>
        <dbReference type="Pfam" id="PF00905"/>
    </source>
</evidence>
<proteinExistence type="inferred from homology"/>
<comment type="similarity">
    <text evidence="2">Belongs to the transpeptidase family.</text>
</comment>
<feature type="domain" description="Penicillin-binding protein dimerisation" evidence="5">
    <location>
        <begin position="172"/>
        <end position="236"/>
    </location>
</feature>
<comment type="caution">
    <text evidence="7">The sequence shown here is derived from an EMBL/GenBank/DDBJ whole genome shotgun (WGS) entry which is preliminary data.</text>
</comment>
<dbReference type="EMBL" id="JACHBR010000003">
    <property type="protein sequence ID" value="MBB5631364.1"/>
    <property type="molecule type" value="Genomic_DNA"/>
</dbReference>
<evidence type="ECO:0008006" key="9">
    <source>
        <dbReference type="Google" id="ProtNLM"/>
    </source>
</evidence>
<dbReference type="SUPFAM" id="SSF56601">
    <property type="entry name" value="beta-lactamase/transpeptidase-like"/>
    <property type="match status" value="1"/>
</dbReference>
<evidence type="ECO:0000313" key="7">
    <source>
        <dbReference type="EMBL" id="MBB5631364.1"/>
    </source>
</evidence>
<dbReference type="InterPro" id="IPR012338">
    <property type="entry name" value="Beta-lactam/transpept-like"/>
</dbReference>
<dbReference type="GO" id="GO:0005886">
    <property type="term" value="C:plasma membrane"/>
    <property type="evidence" value="ECO:0007669"/>
    <property type="project" value="TreeGrafter"/>
</dbReference>
<dbReference type="GO" id="GO:0071972">
    <property type="term" value="F:peptidoglycan L,D-transpeptidase activity"/>
    <property type="evidence" value="ECO:0007669"/>
    <property type="project" value="TreeGrafter"/>
</dbReference>
<dbReference type="SUPFAM" id="SSF54427">
    <property type="entry name" value="NTF2-like"/>
    <property type="match status" value="1"/>
</dbReference>
<dbReference type="PANTHER" id="PTHR30627:SF24">
    <property type="entry name" value="PENICILLIN-BINDING PROTEIN 4B"/>
    <property type="match status" value="1"/>
</dbReference>
<dbReference type="GO" id="GO:0046677">
    <property type="term" value="P:response to antibiotic"/>
    <property type="evidence" value="ECO:0007669"/>
    <property type="project" value="InterPro"/>
</dbReference>
<evidence type="ECO:0000313" key="8">
    <source>
        <dbReference type="Proteomes" id="UP000588112"/>
    </source>
</evidence>
<comment type="subcellular location">
    <subcellularLocation>
        <location evidence="1">Membrane</location>
    </subcellularLocation>
</comment>
<dbReference type="Gene3D" id="3.40.710.10">
    <property type="entry name" value="DD-peptidase/beta-lactamase superfamily"/>
    <property type="match status" value="1"/>
</dbReference>
<protein>
    <recommendedName>
        <fullName evidence="9">Cell division protein FtsI</fullName>
    </recommendedName>
</protein>
<dbReference type="Gene3D" id="3.10.450.100">
    <property type="entry name" value="NTF2-like, domain 1"/>
    <property type="match status" value="1"/>
</dbReference>
<dbReference type="InterPro" id="IPR001460">
    <property type="entry name" value="PCN-bd_Tpept"/>
</dbReference>
<dbReference type="RefSeq" id="WP_184617864.1">
    <property type="nucleotide sequence ID" value="NZ_BOOS01000006.1"/>
</dbReference>
<accession>A0A7W8ZC84</accession>